<dbReference type="EMBL" id="PFWS01000043">
    <property type="protein sequence ID" value="PJA47191.1"/>
    <property type="molecule type" value="Genomic_DNA"/>
</dbReference>
<feature type="signal peptide" evidence="2">
    <location>
        <begin position="1"/>
        <end position="19"/>
    </location>
</feature>
<name>A0A2M7XH50_9BACT</name>
<feature type="region of interest" description="Disordered" evidence="1">
    <location>
        <begin position="52"/>
        <end position="81"/>
    </location>
</feature>
<feature type="chain" id="PRO_5014766814" evidence="2">
    <location>
        <begin position="20"/>
        <end position="155"/>
    </location>
</feature>
<gene>
    <name evidence="3" type="ORF">CO172_02755</name>
</gene>
<sequence>MKRPIFLVLVLFLSACVTVRTNPLTGEAEIGGLTTPRGASIVLRAKTHQEAVRDNNRLAQQASRRGDPVSLNETTGSSSVSTGVQYPGYSYDYGLVPGSETAASASILADLMNLPAQIQEVDRRARRAEEIGTQNAVELDAIGETVFPEEPSGSR</sequence>
<accession>A0A2M7XH50</accession>
<comment type="caution">
    <text evidence="3">The sequence shown here is derived from an EMBL/GenBank/DDBJ whole genome shotgun (WGS) entry which is preliminary data.</text>
</comment>
<evidence type="ECO:0000313" key="3">
    <source>
        <dbReference type="EMBL" id="PJA47191.1"/>
    </source>
</evidence>
<reference evidence="4" key="1">
    <citation type="submission" date="2017-09" db="EMBL/GenBank/DDBJ databases">
        <title>Depth-based differentiation of microbial function through sediment-hosted aquifers and enrichment of novel symbionts in the deep terrestrial subsurface.</title>
        <authorList>
            <person name="Probst A.J."/>
            <person name="Ladd B."/>
            <person name="Jarett J.K."/>
            <person name="Geller-Mcgrath D.E."/>
            <person name="Sieber C.M.K."/>
            <person name="Emerson J.B."/>
            <person name="Anantharaman K."/>
            <person name="Thomas B.C."/>
            <person name="Malmstrom R."/>
            <person name="Stieglmeier M."/>
            <person name="Klingl A."/>
            <person name="Woyke T."/>
            <person name="Ryan C.M."/>
            <person name="Banfield J.F."/>
        </authorList>
    </citation>
    <scope>NUCLEOTIDE SEQUENCE [LARGE SCALE GENOMIC DNA]</scope>
</reference>
<dbReference type="Proteomes" id="UP000229749">
    <property type="component" value="Unassembled WGS sequence"/>
</dbReference>
<organism evidence="3 4">
    <name type="scientific">Candidatus Uhrbacteria bacterium CG_4_9_14_3_um_filter_36_7</name>
    <dbReference type="NCBI Taxonomy" id="1975033"/>
    <lineage>
        <taxon>Bacteria</taxon>
        <taxon>Candidatus Uhriibacteriota</taxon>
    </lineage>
</organism>
<evidence type="ECO:0000256" key="1">
    <source>
        <dbReference type="SAM" id="MobiDB-lite"/>
    </source>
</evidence>
<proteinExistence type="predicted"/>
<keyword evidence="2" id="KW-0732">Signal</keyword>
<protein>
    <submittedName>
        <fullName evidence="3">Uncharacterized protein</fullName>
    </submittedName>
</protein>
<evidence type="ECO:0000313" key="4">
    <source>
        <dbReference type="Proteomes" id="UP000229749"/>
    </source>
</evidence>
<dbReference type="PROSITE" id="PS51257">
    <property type="entry name" value="PROKAR_LIPOPROTEIN"/>
    <property type="match status" value="1"/>
</dbReference>
<evidence type="ECO:0000256" key="2">
    <source>
        <dbReference type="SAM" id="SignalP"/>
    </source>
</evidence>
<dbReference type="AlphaFoldDB" id="A0A2M7XH50"/>